<organism evidence="3 4">
    <name type="scientific">Vitis vinifera</name>
    <name type="common">Grape</name>
    <dbReference type="NCBI Taxonomy" id="29760"/>
    <lineage>
        <taxon>Eukaryota</taxon>
        <taxon>Viridiplantae</taxon>
        <taxon>Streptophyta</taxon>
        <taxon>Embryophyta</taxon>
        <taxon>Tracheophyta</taxon>
        <taxon>Spermatophyta</taxon>
        <taxon>Magnoliopsida</taxon>
        <taxon>eudicotyledons</taxon>
        <taxon>Gunneridae</taxon>
        <taxon>Pentapetalae</taxon>
        <taxon>rosids</taxon>
        <taxon>Vitales</taxon>
        <taxon>Vitaceae</taxon>
        <taxon>Viteae</taxon>
        <taxon>Vitis</taxon>
    </lineage>
</organism>
<sequence>MGTMAIKEAFDWVIKDPKSVRASSTVIRINDDMASHKFELERGHSASSVECYMKQHGVLEQPAYLELSKHVEKAWKDINQDLVLFQCFLHRLPILHEREISCTKVARIYSRMLEK</sequence>
<protein>
    <submittedName>
        <fullName evidence="3">Valencene synthase</fullName>
    </submittedName>
</protein>
<evidence type="ECO:0000313" key="4">
    <source>
        <dbReference type="Proteomes" id="UP000288805"/>
    </source>
</evidence>
<accession>A0A438DCK8</accession>
<gene>
    <name evidence="3" type="primary">ValCS_2</name>
    <name evidence="3" type="ORF">CK203_081138</name>
</gene>
<evidence type="ECO:0000259" key="2">
    <source>
        <dbReference type="Pfam" id="PF03936"/>
    </source>
</evidence>
<evidence type="ECO:0000256" key="1">
    <source>
        <dbReference type="ARBA" id="ARBA00022723"/>
    </source>
</evidence>
<name>A0A438DCK8_VITVI</name>
<dbReference type="Gene3D" id="1.10.600.10">
    <property type="entry name" value="Farnesyl Diphosphate Synthase"/>
    <property type="match status" value="1"/>
</dbReference>
<dbReference type="PANTHER" id="PTHR31225">
    <property type="entry name" value="OS04G0344100 PROTEIN-RELATED"/>
    <property type="match status" value="1"/>
</dbReference>
<dbReference type="Proteomes" id="UP000288805">
    <property type="component" value="Unassembled WGS sequence"/>
</dbReference>
<dbReference type="Pfam" id="PF03936">
    <property type="entry name" value="Terpene_synth_C"/>
    <property type="match status" value="1"/>
</dbReference>
<dbReference type="InterPro" id="IPR050148">
    <property type="entry name" value="Terpene_synthase-like"/>
</dbReference>
<dbReference type="PANTHER" id="PTHR31225:SF241">
    <property type="entry name" value="TERPENE SYNTHASE FAMILY, METAL-BINDING DOMAIN PROTEIN"/>
    <property type="match status" value="1"/>
</dbReference>
<comment type="caution">
    <text evidence="3">The sequence shown here is derived from an EMBL/GenBank/DDBJ whole genome shotgun (WGS) entry which is preliminary data.</text>
</comment>
<evidence type="ECO:0000313" key="3">
    <source>
        <dbReference type="EMBL" id="RVW33205.1"/>
    </source>
</evidence>
<dbReference type="GO" id="GO:0000287">
    <property type="term" value="F:magnesium ion binding"/>
    <property type="evidence" value="ECO:0007669"/>
    <property type="project" value="InterPro"/>
</dbReference>
<feature type="domain" description="Terpene synthase metal-binding" evidence="2">
    <location>
        <begin position="1"/>
        <end position="77"/>
    </location>
</feature>
<dbReference type="GO" id="GO:0016114">
    <property type="term" value="P:terpenoid biosynthetic process"/>
    <property type="evidence" value="ECO:0007669"/>
    <property type="project" value="InterPro"/>
</dbReference>
<dbReference type="AlphaFoldDB" id="A0A438DCK8"/>
<dbReference type="SUPFAM" id="SSF48576">
    <property type="entry name" value="Terpenoid synthases"/>
    <property type="match status" value="1"/>
</dbReference>
<dbReference type="InterPro" id="IPR005630">
    <property type="entry name" value="Terpene_synthase_metal-bd"/>
</dbReference>
<dbReference type="InterPro" id="IPR008949">
    <property type="entry name" value="Isoprenoid_synthase_dom_sf"/>
</dbReference>
<proteinExistence type="predicted"/>
<dbReference type="EMBL" id="QGNW01001688">
    <property type="protein sequence ID" value="RVW33205.1"/>
    <property type="molecule type" value="Genomic_DNA"/>
</dbReference>
<keyword evidence="1" id="KW-0479">Metal-binding</keyword>
<dbReference type="GO" id="GO:0010333">
    <property type="term" value="F:terpene synthase activity"/>
    <property type="evidence" value="ECO:0007669"/>
    <property type="project" value="InterPro"/>
</dbReference>
<dbReference type="OrthoDB" id="1877784at2759"/>
<reference evidence="3 4" key="1">
    <citation type="journal article" date="2018" name="PLoS Genet.">
        <title>Population sequencing reveals clonal diversity and ancestral inbreeding in the grapevine cultivar Chardonnay.</title>
        <authorList>
            <person name="Roach M.J."/>
            <person name="Johnson D.L."/>
            <person name="Bohlmann J."/>
            <person name="van Vuuren H.J."/>
            <person name="Jones S.J."/>
            <person name="Pretorius I.S."/>
            <person name="Schmidt S.A."/>
            <person name="Borneman A.R."/>
        </authorList>
    </citation>
    <scope>NUCLEOTIDE SEQUENCE [LARGE SCALE GENOMIC DNA]</scope>
    <source>
        <strain evidence="4">cv. Chardonnay</strain>
        <tissue evidence="3">Leaf</tissue>
    </source>
</reference>